<dbReference type="GO" id="GO:0005737">
    <property type="term" value="C:cytoplasm"/>
    <property type="evidence" value="ECO:0007669"/>
    <property type="project" value="UniProtKB-ARBA"/>
</dbReference>
<evidence type="ECO:0000256" key="2">
    <source>
        <dbReference type="ARBA" id="ARBA00006471"/>
    </source>
</evidence>
<dbReference type="Gene3D" id="3.30.1370.30">
    <property type="match status" value="1"/>
</dbReference>
<comment type="function">
    <text evidence="1 9">One of the primary rRNA binding proteins, it binds directly to 16S rRNA central domain where it helps coordinate assembly of the platform of the 30S subunit.</text>
</comment>
<evidence type="ECO:0000256" key="3">
    <source>
        <dbReference type="ARBA" id="ARBA00022730"/>
    </source>
</evidence>
<evidence type="ECO:0000256" key="4">
    <source>
        <dbReference type="ARBA" id="ARBA00022884"/>
    </source>
</evidence>
<dbReference type="GO" id="GO:1990904">
    <property type="term" value="C:ribonucleoprotein complex"/>
    <property type="evidence" value="ECO:0007669"/>
    <property type="project" value="UniProtKB-KW"/>
</dbReference>
<comment type="subunit">
    <text evidence="8 9">Part of the 30S ribosomal subunit. Contacts proteins S5 and S12.</text>
</comment>
<gene>
    <name evidence="9 11" type="primary">rpsH</name>
    <name evidence="11" type="ORF">E8M12_13265</name>
</gene>
<dbReference type="OrthoDB" id="9802617at2"/>
<dbReference type="InterPro" id="IPR000630">
    <property type="entry name" value="Ribosomal_uS8"/>
</dbReference>
<evidence type="ECO:0000256" key="10">
    <source>
        <dbReference type="RuleBase" id="RU003660"/>
    </source>
</evidence>
<dbReference type="NCBIfam" id="NF001109">
    <property type="entry name" value="PRK00136.1"/>
    <property type="match status" value="1"/>
</dbReference>
<evidence type="ECO:0000256" key="6">
    <source>
        <dbReference type="ARBA" id="ARBA00023274"/>
    </source>
</evidence>
<evidence type="ECO:0000256" key="8">
    <source>
        <dbReference type="ARBA" id="ARBA00046740"/>
    </source>
</evidence>
<dbReference type="RefSeq" id="WP_136736744.1">
    <property type="nucleotide sequence ID" value="NZ_SWDB01000032.1"/>
</dbReference>
<dbReference type="GO" id="GO:0005840">
    <property type="term" value="C:ribosome"/>
    <property type="evidence" value="ECO:0007669"/>
    <property type="project" value="UniProtKB-KW"/>
</dbReference>
<dbReference type="PANTHER" id="PTHR11758">
    <property type="entry name" value="40S RIBOSOMAL PROTEIN S15A"/>
    <property type="match status" value="1"/>
</dbReference>
<keyword evidence="12" id="KW-1185">Reference proteome</keyword>
<evidence type="ECO:0000256" key="1">
    <source>
        <dbReference type="ARBA" id="ARBA00002569"/>
    </source>
</evidence>
<keyword evidence="6 9" id="KW-0687">Ribonucleoprotein</keyword>
<evidence type="ECO:0000256" key="7">
    <source>
        <dbReference type="ARBA" id="ARBA00035258"/>
    </source>
</evidence>
<protein>
    <recommendedName>
        <fullName evidence="7 9">Small ribosomal subunit protein uS8</fullName>
    </recommendedName>
</protein>
<name>A0A4U1B2X8_9GAMM</name>
<dbReference type="Pfam" id="PF00410">
    <property type="entry name" value="Ribosomal_S8"/>
    <property type="match status" value="1"/>
</dbReference>
<reference evidence="11 12" key="1">
    <citation type="submission" date="2019-04" db="EMBL/GenBank/DDBJ databases">
        <title>Thalassotalea guangxiensis sp. nov., isolated from sediment of the coastal wetland.</title>
        <authorList>
            <person name="Zheng S."/>
            <person name="Zhang D."/>
        </authorList>
    </citation>
    <scope>NUCLEOTIDE SEQUENCE [LARGE SCALE GENOMIC DNA]</scope>
    <source>
        <strain evidence="11 12">ZS-4</strain>
    </source>
</reference>
<dbReference type="Proteomes" id="UP000307999">
    <property type="component" value="Unassembled WGS sequence"/>
</dbReference>
<dbReference type="GO" id="GO:0003735">
    <property type="term" value="F:structural constituent of ribosome"/>
    <property type="evidence" value="ECO:0007669"/>
    <property type="project" value="InterPro"/>
</dbReference>
<dbReference type="FunFam" id="3.30.1490.10:FF:000001">
    <property type="entry name" value="30S ribosomal protein S8"/>
    <property type="match status" value="1"/>
</dbReference>
<dbReference type="Gene3D" id="3.30.1490.10">
    <property type="match status" value="1"/>
</dbReference>
<dbReference type="InterPro" id="IPR047863">
    <property type="entry name" value="Ribosomal_uS8_CS"/>
</dbReference>
<dbReference type="SUPFAM" id="SSF56047">
    <property type="entry name" value="Ribosomal protein S8"/>
    <property type="match status" value="1"/>
</dbReference>
<dbReference type="AlphaFoldDB" id="A0A4U1B2X8"/>
<dbReference type="InterPro" id="IPR035987">
    <property type="entry name" value="Ribosomal_uS8_sf"/>
</dbReference>
<evidence type="ECO:0000256" key="9">
    <source>
        <dbReference type="HAMAP-Rule" id="MF_01302"/>
    </source>
</evidence>
<proteinExistence type="inferred from homology"/>
<dbReference type="PROSITE" id="PS00053">
    <property type="entry name" value="RIBOSOMAL_S8"/>
    <property type="match status" value="1"/>
</dbReference>
<keyword evidence="3 9" id="KW-0699">rRNA-binding</keyword>
<dbReference type="FunFam" id="3.30.1370.30:FF:000003">
    <property type="entry name" value="30S ribosomal protein S8"/>
    <property type="match status" value="1"/>
</dbReference>
<organism evidence="11 12">
    <name type="scientific">Thalassotalea mangrovi</name>
    <dbReference type="NCBI Taxonomy" id="2572245"/>
    <lineage>
        <taxon>Bacteria</taxon>
        <taxon>Pseudomonadati</taxon>
        <taxon>Pseudomonadota</taxon>
        <taxon>Gammaproteobacteria</taxon>
        <taxon>Alteromonadales</taxon>
        <taxon>Colwelliaceae</taxon>
        <taxon>Thalassotalea</taxon>
    </lineage>
</organism>
<evidence type="ECO:0000313" key="12">
    <source>
        <dbReference type="Proteomes" id="UP000307999"/>
    </source>
</evidence>
<keyword evidence="4 9" id="KW-0694">RNA-binding</keyword>
<dbReference type="GO" id="GO:0006412">
    <property type="term" value="P:translation"/>
    <property type="evidence" value="ECO:0007669"/>
    <property type="project" value="UniProtKB-UniRule"/>
</dbReference>
<comment type="similarity">
    <text evidence="2 9 10">Belongs to the universal ribosomal protein uS8 family.</text>
</comment>
<accession>A0A4U1B2X8</accession>
<keyword evidence="5 9" id="KW-0689">Ribosomal protein</keyword>
<dbReference type="HAMAP" id="MF_01302_B">
    <property type="entry name" value="Ribosomal_uS8_B"/>
    <property type="match status" value="1"/>
</dbReference>
<evidence type="ECO:0000313" key="11">
    <source>
        <dbReference type="EMBL" id="TKB43941.1"/>
    </source>
</evidence>
<dbReference type="GO" id="GO:0019843">
    <property type="term" value="F:rRNA binding"/>
    <property type="evidence" value="ECO:0007669"/>
    <property type="project" value="UniProtKB-UniRule"/>
</dbReference>
<comment type="caution">
    <text evidence="11">The sequence shown here is derived from an EMBL/GenBank/DDBJ whole genome shotgun (WGS) entry which is preliminary data.</text>
</comment>
<dbReference type="EMBL" id="SWDB01000032">
    <property type="protein sequence ID" value="TKB43941.1"/>
    <property type="molecule type" value="Genomic_DNA"/>
</dbReference>
<sequence length="130" mass="14015">MMMTDPIADMFTRIRNGQAAHKVAVTMPSSKLKVAIANLLKEEGYINGFEVSADAKPQLEVTLKYFEGKEVIETIKRVSRPGLRVYKGRDELPQVLAGLGIAIVSTSKGLMTDRAARNAGLGGEIIGIVA</sequence>
<evidence type="ECO:0000256" key="5">
    <source>
        <dbReference type="ARBA" id="ARBA00022980"/>
    </source>
</evidence>